<dbReference type="AlphaFoldDB" id="A0AB38HUG4"/>
<evidence type="ECO:0000313" key="1">
    <source>
        <dbReference type="EMBL" id="TBC03051.1"/>
    </source>
</evidence>
<evidence type="ECO:0000313" key="2">
    <source>
        <dbReference type="Proteomes" id="UP000294215"/>
    </source>
</evidence>
<accession>A0AB38HUG4</accession>
<geneLocation type="plasmid" evidence="1">
    <name>pSM92_Rh12</name>
</geneLocation>
<gene>
    <name evidence="1" type="ORF">ELH40_36295</name>
</gene>
<dbReference type="Gene3D" id="3.30.565.10">
    <property type="entry name" value="Histidine kinase-like ATPase, C-terminal domain"/>
    <property type="match status" value="1"/>
</dbReference>
<dbReference type="EMBL" id="SIMR01000006">
    <property type="protein sequence ID" value="TBC03051.1"/>
    <property type="molecule type" value="Genomic_DNA"/>
</dbReference>
<sequence length="56" mass="6026">MGLAQVREFVEQHGGAIRLESKVGLGRMVRMVFPRVLSEARNGSPIVGGDACATDR</sequence>
<dbReference type="SUPFAM" id="SSF55874">
    <property type="entry name" value="ATPase domain of HSP90 chaperone/DNA topoisomerase II/histidine kinase"/>
    <property type="match status" value="1"/>
</dbReference>
<dbReference type="InterPro" id="IPR036890">
    <property type="entry name" value="HATPase_C_sf"/>
</dbReference>
<reference evidence="1 2" key="1">
    <citation type="submission" date="2019-02" db="EMBL/GenBank/DDBJ databases">
        <title>The genomic architecture of introgression among sibling species of bacteria.</title>
        <authorList>
            <person name="Cavassim M.I.A."/>
            <person name="Moeskjaer S."/>
            <person name="Moslemi C."/>
            <person name="Fields B."/>
            <person name="Bachmann A."/>
            <person name="Vilhjalmsson B."/>
            <person name="Schierup M.H."/>
            <person name="Young J.P.W."/>
            <person name="Andersen S.U."/>
        </authorList>
    </citation>
    <scope>NUCLEOTIDE SEQUENCE [LARGE SCALE GENOMIC DNA]</scope>
    <source>
        <strain evidence="1 2">SM92</strain>
        <plasmid evidence="1">pSM92_Rh12</plasmid>
    </source>
</reference>
<proteinExistence type="predicted"/>
<keyword evidence="1" id="KW-0614">Plasmid</keyword>
<name>A0AB38HUG4_9HYPH</name>
<organism evidence="1 2">
    <name type="scientific">Rhizobium ruizarguesonis</name>
    <dbReference type="NCBI Taxonomy" id="2081791"/>
    <lineage>
        <taxon>Bacteria</taxon>
        <taxon>Pseudomonadati</taxon>
        <taxon>Pseudomonadota</taxon>
        <taxon>Alphaproteobacteria</taxon>
        <taxon>Hyphomicrobiales</taxon>
        <taxon>Rhizobiaceae</taxon>
        <taxon>Rhizobium/Agrobacterium group</taxon>
        <taxon>Rhizobium</taxon>
    </lineage>
</organism>
<dbReference type="Proteomes" id="UP000294215">
    <property type="component" value="Unassembled WGS sequence"/>
</dbReference>
<comment type="caution">
    <text evidence="1">The sequence shown here is derived from an EMBL/GenBank/DDBJ whole genome shotgun (WGS) entry which is preliminary data.</text>
</comment>
<protein>
    <submittedName>
        <fullName evidence="1">Uncharacterized protein</fullName>
    </submittedName>
</protein>